<dbReference type="Gene3D" id="3.40.50.1460">
    <property type="match status" value="1"/>
</dbReference>
<dbReference type="SUPFAM" id="SSF52129">
    <property type="entry name" value="Caspase-like"/>
    <property type="match status" value="1"/>
</dbReference>
<accession>A0A5R9K8N0</accession>
<dbReference type="InterPro" id="IPR029031">
    <property type="entry name" value="Gingipain_N_sf"/>
</dbReference>
<evidence type="ECO:0000259" key="2">
    <source>
        <dbReference type="Pfam" id="PF01364"/>
    </source>
</evidence>
<dbReference type="Gene3D" id="3.40.50.10390">
    <property type="entry name" value="Gingipain r, domain 1"/>
    <property type="match status" value="1"/>
</dbReference>
<dbReference type="GO" id="GO:0008234">
    <property type="term" value="F:cysteine-type peptidase activity"/>
    <property type="evidence" value="ECO:0007669"/>
    <property type="project" value="InterPro"/>
</dbReference>
<evidence type="ECO:0000313" key="4">
    <source>
        <dbReference type="Proteomes" id="UP000309788"/>
    </source>
</evidence>
<dbReference type="Pfam" id="PF01364">
    <property type="entry name" value="Peptidase_C25"/>
    <property type="match status" value="1"/>
</dbReference>
<keyword evidence="4" id="KW-1185">Reference proteome</keyword>
<dbReference type="AlphaFoldDB" id="A0A5R9K8N0"/>
<feature type="domain" description="Gingipain" evidence="2">
    <location>
        <begin position="412"/>
        <end position="779"/>
    </location>
</feature>
<dbReference type="OrthoDB" id="9809780at2"/>
<gene>
    <name evidence="3" type="primary">porU</name>
    <name evidence="3" type="ORF">FEM55_17445</name>
</gene>
<sequence>MHWLKHVNLRSFLFHSVISCFGLLSGYTSSAQQSSVLSSGNWYKLAVNQTGVCKLDADFLRELGIDPVSVIPDQIRIYGSKGGMLPQKNGPAFSGNLKESAIWVQGEIDGKFDNNDAVYFYAEGPDEITFDSLKEEFQHRKNCYTDTSYYFLNVGQAAGRRIKTAENTAGISGKTVSQFEDYWFHETDISNLLKSGREWWGEYLSSGPLNIEADIPGIVPGSEIRLRTSAIGSAQVATRFLWQINGKQIGENTIGTVSTNTYDIKGRRSEATYILNADASLQNPVAIGISYDKNGQSTAQAYLNYVALHAKRTLRSYNNQQIYRFLPENSDTITYRFQDVASGWNLWNITDPASPEIMAENTAANAFLTITARNGKNTRQLLGFRFDQAFTPISWQFINNQNIISYPTPDLLIVTPAAWESEAKRLAEFRKVNDGLEAVVVTTEQIYNEFASGKPDVSAIRNYARALYRKKPGKLKYLLLFGDATFDYKNLLNNQTQSQRNNWVPVYESDESLNPVYTFSSDDYFGFMEDGEGEWAESTAGDHTVDISIGRLPVKSFSEAQTVVNKLMHYNSAESNSGNWKNTIRFVADDGDGNIHQSHADQLARLVQNDFLSSRLFLDAFPQVTTGEGQKAAQINNAIRKSIDEGTLILNYTGHGGVSGWAEEQVLTLADMQSVRGMNNMPLLFTATCDFGRFDDPGIVSGAELMVLSPRGAAIGAISTTRPVYSSTNFTLSKAFYESLIKSGPDARTGDIFLETKNKALAGSLNRNFTLLADPSMQLAKARKQIRWTLQPDTLRALQKVSLQGEIYNPANGFTDKFFNGIARIEIYDKQSAFKTLGNEGNPESYAEFRTRLFSGSVKVVNGKFTCDFTMPKDIDYRTGTGRANIYAYQTGNALSDAAAQLNVIVGGSVQTAPDRTPPKLAAYLDRENFKPGDTVDPSSVLYVKVSDENGINISDAGIGHGITLTINDTLTVTLNDYFTADLDDYRSGTIRYPLENMPAGKYVIRLKVWDTYNNLSEIAFDFQVGVPSGVQFNALTIYPNPFHENFSFELIHNRVNEDVEIIFSIFLNNGQRLSTFLRQYYNSDSMLKETLNPLDLGGNRIPYNVPLLYQMQIRSLKDNSSDQRSGKLIRYP</sequence>
<dbReference type="CDD" id="cd02258">
    <property type="entry name" value="Peptidase_C25_N"/>
    <property type="match status" value="1"/>
</dbReference>
<keyword evidence="1" id="KW-0732">Signal</keyword>
<dbReference type="Proteomes" id="UP000309788">
    <property type="component" value="Unassembled WGS sequence"/>
</dbReference>
<dbReference type="NCBIfam" id="NF033707">
    <property type="entry name" value="T9SS_sortase"/>
    <property type="match status" value="1"/>
</dbReference>
<organism evidence="3 4">
    <name type="scientific">Dyadobacter sediminis</name>
    <dbReference type="NCBI Taxonomy" id="1493691"/>
    <lineage>
        <taxon>Bacteria</taxon>
        <taxon>Pseudomonadati</taxon>
        <taxon>Bacteroidota</taxon>
        <taxon>Cytophagia</taxon>
        <taxon>Cytophagales</taxon>
        <taxon>Spirosomataceae</taxon>
        <taxon>Dyadobacter</taxon>
    </lineage>
</organism>
<proteinExistence type="predicted"/>
<protein>
    <submittedName>
        <fullName evidence="3">Type IX secretion system sortase PorU</fullName>
    </submittedName>
</protein>
<reference evidence="3 4" key="1">
    <citation type="submission" date="2019-05" db="EMBL/GenBank/DDBJ databases">
        <authorList>
            <person name="Qu J.-H."/>
        </authorList>
    </citation>
    <scope>NUCLEOTIDE SEQUENCE [LARGE SCALE GENOMIC DNA]</scope>
    <source>
        <strain evidence="3 4">Z12</strain>
    </source>
</reference>
<evidence type="ECO:0000313" key="3">
    <source>
        <dbReference type="EMBL" id="TLU90350.1"/>
    </source>
</evidence>
<dbReference type="InterPro" id="IPR001769">
    <property type="entry name" value="Gingipain"/>
</dbReference>
<dbReference type="GO" id="GO:0006508">
    <property type="term" value="P:proteolysis"/>
    <property type="evidence" value="ECO:0007669"/>
    <property type="project" value="InterPro"/>
</dbReference>
<dbReference type="EMBL" id="VCEI01000028">
    <property type="protein sequence ID" value="TLU90350.1"/>
    <property type="molecule type" value="Genomic_DNA"/>
</dbReference>
<dbReference type="RefSeq" id="WP_138282684.1">
    <property type="nucleotide sequence ID" value="NZ_BMGE01000005.1"/>
</dbReference>
<evidence type="ECO:0000256" key="1">
    <source>
        <dbReference type="ARBA" id="ARBA00022729"/>
    </source>
</evidence>
<name>A0A5R9K8N0_9BACT</name>
<dbReference type="InterPro" id="IPR029030">
    <property type="entry name" value="Caspase-like_dom_sf"/>
</dbReference>
<comment type="caution">
    <text evidence="3">The sequence shown here is derived from an EMBL/GenBank/DDBJ whole genome shotgun (WGS) entry which is preliminary data.</text>
</comment>